<evidence type="ECO:0000313" key="3">
    <source>
        <dbReference type="EMBL" id="MFH4979235.1"/>
    </source>
</evidence>
<dbReference type="EMBL" id="JBGFUD010003977">
    <property type="protein sequence ID" value="MFH4979235.1"/>
    <property type="molecule type" value="Genomic_DNA"/>
</dbReference>
<organism evidence="3 4">
    <name type="scientific">Gnathostoma spinigerum</name>
    <dbReference type="NCBI Taxonomy" id="75299"/>
    <lineage>
        <taxon>Eukaryota</taxon>
        <taxon>Metazoa</taxon>
        <taxon>Ecdysozoa</taxon>
        <taxon>Nematoda</taxon>
        <taxon>Chromadorea</taxon>
        <taxon>Rhabditida</taxon>
        <taxon>Spirurina</taxon>
        <taxon>Gnathostomatomorpha</taxon>
        <taxon>Gnathostomatoidea</taxon>
        <taxon>Gnathostomatidae</taxon>
        <taxon>Gnathostoma</taxon>
    </lineage>
</organism>
<evidence type="ECO:0000256" key="2">
    <source>
        <dbReference type="SAM" id="Phobius"/>
    </source>
</evidence>
<dbReference type="Proteomes" id="UP001608902">
    <property type="component" value="Unassembled WGS sequence"/>
</dbReference>
<feature type="compositionally biased region" description="Acidic residues" evidence="1">
    <location>
        <begin position="64"/>
        <end position="79"/>
    </location>
</feature>
<dbReference type="AlphaFoldDB" id="A0ABD6EGW6"/>
<gene>
    <name evidence="3" type="ORF">AB6A40_005944</name>
</gene>
<name>A0ABD6EGW6_9BILA</name>
<sequence length="185" mass="19884">MTDTRGMTLVLLHNTVCSTILIGVLPMTCIRKKKDQGSFKSPIVSEVEQPQGAASSPAKGQSEVDVELNLDAVGPDEPEPAVNATKGENKAIKDGKGNAKESNSSAKNIEDGRKNKQKDIVENTQNSKESNDDNHKEVVVMSDSKRHDSDLAETQGSELESEVQMPEPAKPSTAVVDATQQSLKE</sequence>
<proteinExistence type="predicted"/>
<keyword evidence="4" id="KW-1185">Reference proteome</keyword>
<feature type="region of interest" description="Disordered" evidence="1">
    <location>
        <begin position="36"/>
        <end position="185"/>
    </location>
</feature>
<keyword evidence="2" id="KW-0812">Transmembrane</keyword>
<accession>A0ABD6EGW6</accession>
<keyword evidence="2" id="KW-1133">Transmembrane helix</keyword>
<evidence type="ECO:0000256" key="1">
    <source>
        <dbReference type="SAM" id="MobiDB-lite"/>
    </source>
</evidence>
<feature type="transmembrane region" description="Helical" evidence="2">
    <location>
        <begin position="6"/>
        <end position="30"/>
    </location>
</feature>
<evidence type="ECO:0000313" key="4">
    <source>
        <dbReference type="Proteomes" id="UP001608902"/>
    </source>
</evidence>
<comment type="caution">
    <text evidence="3">The sequence shown here is derived from an EMBL/GenBank/DDBJ whole genome shotgun (WGS) entry which is preliminary data.</text>
</comment>
<reference evidence="3 4" key="1">
    <citation type="submission" date="2024-08" db="EMBL/GenBank/DDBJ databases">
        <title>Gnathostoma spinigerum genome.</title>
        <authorList>
            <person name="Gonzalez-Bertolin B."/>
            <person name="Monzon S."/>
            <person name="Zaballos A."/>
            <person name="Jimenez P."/>
            <person name="Dekumyoy P."/>
            <person name="Varona S."/>
            <person name="Cuesta I."/>
            <person name="Sumanam S."/>
            <person name="Adisakwattana P."/>
            <person name="Gasser R.B."/>
            <person name="Hernandez-Gonzalez A."/>
            <person name="Young N.D."/>
            <person name="Perteguer M.J."/>
        </authorList>
    </citation>
    <scope>NUCLEOTIDE SEQUENCE [LARGE SCALE GENOMIC DNA]</scope>
    <source>
        <strain evidence="3">AL3</strain>
        <tissue evidence="3">Liver</tissue>
    </source>
</reference>
<feature type="compositionally biased region" description="Basic and acidic residues" evidence="1">
    <location>
        <begin position="108"/>
        <end position="121"/>
    </location>
</feature>
<feature type="compositionally biased region" description="Basic and acidic residues" evidence="1">
    <location>
        <begin position="87"/>
        <end position="99"/>
    </location>
</feature>
<keyword evidence="2" id="KW-0472">Membrane</keyword>
<protein>
    <submittedName>
        <fullName evidence="3">Uncharacterized protein</fullName>
    </submittedName>
</protein>
<feature type="compositionally biased region" description="Basic and acidic residues" evidence="1">
    <location>
        <begin position="129"/>
        <end position="150"/>
    </location>
</feature>